<organism evidence="2 3">
    <name type="scientific">Edaphochlamys debaryana</name>
    <dbReference type="NCBI Taxonomy" id="47281"/>
    <lineage>
        <taxon>Eukaryota</taxon>
        <taxon>Viridiplantae</taxon>
        <taxon>Chlorophyta</taxon>
        <taxon>core chlorophytes</taxon>
        <taxon>Chlorophyceae</taxon>
        <taxon>CS clade</taxon>
        <taxon>Chlamydomonadales</taxon>
        <taxon>Chlamydomonadales incertae sedis</taxon>
        <taxon>Edaphochlamys</taxon>
    </lineage>
</organism>
<feature type="compositionally biased region" description="Basic and acidic residues" evidence="1">
    <location>
        <begin position="95"/>
        <end position="105"/>
    </location>
</feature>
<feature type="compositionally biased region" description="Low complexity" evidence="1">
    <location>
        <begin position="70"/>
        <end position="91"/>
    </location>
</feature>
<gene>
    <name evidence="2" type="ORF">HYH03_006538</name>
</gene>
<feature type="compositionally biased region" description="Low complexity" evidence="1">
    <location>
        <begin position="38"/>
        <end position="52"/>
    </location>
</feature>
<protein>
    <recommendedName>
        <fullName evidence="4">Protein SirB1 N-terminal domain-containing protein</fullName>
    </recommendedName>
</protein>
<dbReference type="OrthoDB" id="611769at2759"/>
<accession>A0A836C024</accession>
<keyword evidence="3" id="KW-1185">Reference proteome</keyword>
<evidence type="ECO:0000256" key="1">
    <source>
        <dbReference type="SAM" id="MobiDB-lite"/>
    </source>
</evidence>
<dbReference type="EMBL" id="JAEHOE010000025">
    <property type="protein sequence ID" value="KAG2495265.1"/>
    <property type="molecule type" value="Genomic_DNA"/>
</dbReference>
<name>A0A836C024_9CHLO</name>
<reference evidence="2" key="1">
    <citation type="journal article" date="2020" name="bioRxiv">
        <title>Comparative genomics of Chlamydomonas.</title>
        <authorList>
            <person name="Craig R.J."/>
            <person name="Hasan A.R."/>
            <person name="Ness R.W."/>
            <person name="Keightley P.D."/>
        </authorList>
    </citation>
    <scope>NUCLEOTIDE SEQUENCE</scope>
    <source>
        <strain evidence="2">CCAP 11/70</strain>
    </source>
</reference>
<sequence>MIRAKLHGRPASGACISSCPRIPRPWPSPPPLAPKPASPAALSTSARMVVVRGGRGRHPELLGLQGSSQESENAGGSESTSGSGTSASAGSKVIEAPRPEDVDERYRRADFSDRFQYESRQAFARCLVGGEPRMALAEAALHASAEDDAIASLSSVPFPVGPWLDRIDRLVDQVCATHLPRAAAAAGGGGGGGGGIAAAAAAAASGPAAAGGGAEEGGGSEGLSTAAAAQAAGLVAAVERFLWEEAGFRMPDYGRSNLPPNARVDHAGVWEDARLGYLHETLVRRLGHPACLGLLLGEVCARLLERGRLPCAAAVDTRAFVLLPRAVPLPQLPREVVLSRRGPAQGPQGEQGQQGRLLNTTTSEVLVEMLRHLKRSFWPFAWDSAADPTGSHGGFRAAAKAAAGEEMSAALAAIGKVAAWRLERGIWTSPGAGDLRRCVASAERLVLLAGERCPEER</sequence>
<dbReference type="PANTHER" id="PTHR31350">
    <property type="entry name" value="SI:DKEY-261L7.2"/>
    <property type="match status" value="1"/>
</dbReference>
<dbReference type="PANTHER" id="PTHR31350:SF29">
    <property type="entry name" value="PROTEIN SIRB1 N-TERMINAL DOMAIN-CONTAINING PROTEIN"/>
    <property type="match status" value="1"/>
</dbReference>
<evidence type="ECO:0000313" key="2">
    <source>
        <dbReference type="EMBL" id="KAG2495265.1"/>
    </source>
</evidence>
<comment type="caution">
    <text evidence="2">The sequence shown here is derived from an EMBL/GenBank/DDBJ whole genome shotgun (WGS) entry which is preliminary data.</text>
</comment>
<proteinExistence type="predicted"/>
<evidence type="ECO:0008006" key="4">
    <source>
        <dbReference type="Google" id="ProtNLM"/>
    </source>
</evidence>
<feature type="region of interest" description="Disordered" evidence="1">
    <location>
        <begin position="1"/>
        <end position="105"/>
    </location>
</feature>
<dbReference type="AlphaFoldDB" id="A0A836C024"/>
<feature type="compositionally biased region" description="Pro residues" evidence="1">
    <location>
        <begin position="22"/>
        <end position="37"/>
    </location>
</feature>
<dbReference type="Proteomes" id="UP000612055">
    <property type="component" value="Unassembled WGS sequence"/>
</dbReference>
<evidence type="ECO:0000313" key="3">
    <source>
        <dbReference type="Proteomes" id="UP000612055"/>
    </source>
</evidence>